<dbReference type="Proteomes" id="UP000022910">
    <property type="component" value="Unassembled WGS sequence"/>
</dbReference>
<dbReference type="CDD" id="cd18186">
    <property type="entry name" value="BTB_POZ_ZBTB_KLHL-like"/>
    <property type="match status" value="1"/>
</dbReference>
<dbReference type="AlphaFoldDB" id="A0A015IIJ6"/>
<accession>A0A015IIJ6</accession>
<dbReference type="Gene3D" id="3.30.710.10">
    <property type="entry name" value="Potassium Channel Kv1.1, Chain A"/>
    <property type="match status" value="1"/>
</dbReference>
<dbReference type="OrthoDB" id="6359816at2759"/>
<comment type="caution">
    <text evidence="3">The sequence shown here is derived from an EMBL/GenBank/DDBJ whole genome shotgun (WGS) entry which is preliminary data.</text>
</comment>
<evidence type="ECO:0000313" key="3">
    <source>
        <dbReference type="EMBL" id="EXX56987.1"/>
    </source>
</evidence>
<name>A0A015IIJ6_RHIIW</name>
<dbReference type="InterPro" id="IPR000210">
    <property type="entry name" value="BTB/POZ_dom"/>
</dbReference>
<feature type="domain" description="BTB" evidence="1">
    <location>
        <begin position="23"/>
        <end position="94"/>
    </location>
</feature>
<evidence type="ECO:0000259" key="1">
    <source>
        <dbReference type="PROSITE" id="PS50097"/>
    </source>
</evidence>
<protein>
    <recommendedName>
        <fullName evidence="5">Btb/poz domain-containing protein 19-like</fullName>
    </recommendedName>
</protein>
<dbReference type="PANTHER" id="PTHR24410:SF23">
    <property type="entry name" value="BTB DOMAIN-CONTAINING PROTEIN-RELATED"/>
    <property type="match status" value="1"/>
</dbReference>
<keyword evidence="4" id="KW-1185">Reference proteome</keyword>
<dbReference type="SMART" id="SM00584">
    <property type="entry name" value="TLDc"/>
    <property type="match status" value="1"/>
</dbReference>
<feature type="domain" description="TLDc" evidence="2">
    <location>
        <begin position="292"/>
        <end position="471"/>
    </location>
</feature>
<dbReference type="EMBL" id="JEMT01027465">
    <property type="protein sequence ID" value="EXX56987.1"/>
    <property type="molecule type" value="Genomic_DNA"/>
</dbReference>
<dbReference type="Pfam" id="PF00651">
    <property type="entry name" value="BTB"/>
    <property type="match status" value="1"/>
</dbReference>
<evidence type="ECO:0000259" key="2">
    <source>
        <dbReference type="PROSITE" id="PS51886"/>
    </source>
</evidence>
<dbReference type="SMART" id="SM00225">
    <property type="entry name" value="BTB"/>
    <property type="match status" value="1"/>
</dbReference>
<organism evidence="3 4">
    <name type="scientific">Rhizophagus irregularis (strain DAOM 197198w)</name>
    <name type="common">Glomus intraradices</name>
    <dbReference type="NCBI Taxonomy" id="1432141"/>
    <lineage>
        <taxon>Eukaryota</taxon>
        <taxon>Fungi</taxon>
        <taxon>Fungi incertae sedis</taxon>
        <taxon>Mucoromycota</taxon>
        <taxon>Glomeromycotina</taxon>
        <taxon>Glomeromycetes</taxon>
        <taxon>Glomerales</taxon>
        <taxon>Glomeraceae</taxon>
        <taxon>Rhizophagus</taxon>
    </lineage>
</organism>
<dbReference type="InterPro" id="IPR051481">
    <property type="entry name" value="BTB-POZ/Galectin-3-binding"/>
</dbReference>
<evidence type="ECO:0008006" key="5">
    <source>
        <dbReference type="Google" id="ProtNLM"/>
    </source>
</evidence>
<gene>
    <name evidence="3" type="ORF">RirG_211280</name>
</gene>
<dbReference type="PROSITE" id="PS50097">
    <property type="entry name" value="BTB"/>
    <property type="match status" value="1"/>
</dbReference>
<dbReference type="HOGENOM" id="CLU_021542_0_1_1"/>
<dbReference type="InterPro" id="IPR011333">
    <property type="entry name" value="SKP1/BTB/POZ_sf"/>
</dbReference>
<dbReference type="Pfam" id="PF07534">
    <property type="entry name" value="TLD"/>
    <property type="match status" value="1"/>
</dbReference>
<dbReference type="InterPro" id="IPR006571">
    <property type="entry name" value="TLDc_dom"/>
</dbReference>
<dbReference type="SUPFAM" id="SSF54695">
    <property type="entry name" value="POZ domain"/>
    <property type="match status" value="1"/>
</dbReference>
<proteinExistence type="predicted"/>
<sequence length="471" mass="55363">MSYEYSQELMNDYEKLLEIDKGYDVIIYAGEDEVEIHAHSLILCIRSQYFYAAFSNKWANKKDGKFVLNKPNISPQILNIILRFIYCGKIDLTKLQGQEILNLLIAVDELNVQTLIQSIQDYLINYQYDFLQQNSIEIVLTAYQYENFTDLWNYCLYKICEKPDVLFNSDKFINLKVPLLESLLERDYFFSDEVVIWDNLIKWSFSQHPSIQKDIKKLNKEEIMIMERTLHRFIPLIRFYNITSEDFFFKVYPFKALVSEDMIDNLLAFHMNSNKKLDIDTRPLRYPKYNSIIINSIHFTILSSWIEKKNEPPYNECNIPYNFNLLYRASRDGNTAAAFHTKCDNKGATIVVVKVQNSEQILGGYNPLQWDSSNKWKQTKDSFLFSFKNRNDLNSGKVGHVNADYDYALYCCQNYGPAFGSGHDLFQDNDGNWKSYNSCSYPKIDMPKSFKIGGLNYDVFNVEDYEVFQVI</sequence>
<evidence type="ECO:0000313" key="4">
    <source>
        <dbReference type="Proteomes" id="UP000022910"/>
    </source>
</evidence>
<reference evidence="3 4" key="1">
    <citation type="submission" date="2014-02" db="EMBL/GenBank/DDBJ databases">
        <title>Single nucleus genome sequencing reveals high similarity among nuclei of an endomycorrhizal fungus.</title>
        <authorList>
            <person name="Lin K."/>
            <person name="Geurts R."/>
            <person name="Zhang Z."/>
            <person name="Limpens E."/>
            <person name="Saunders D.G."/>
            <person name="Mu D."/>
            <person name="Pang E."/>
            <person name="Cao H."/>
            <person name="Cha H."/>
            <person name="Lin T."/>
            <person name="Zhou Q."/>
            <person name="Shang Y."/>
            <person name="Li Y."/>
            <person name="Ivanov S."/>
            <person name="Sharma T."/>
            <person name="Velzen R.V."/>
            <person name="Ruijter N.D."/>
            <person name="Aanen D.K."/>
            <person name="Win J."/>
            <person name="Kamoun S."/>
            <person name="Bisseling T."/>
            <person name="Huang S."/>
        </authorList>
    </citation>
    <scope>NUCLEOTIDE SEQUENCE [LARGE SCALE GENOMIC DNA]</scope>
    <source>
        <strain evidence="4">DAOM197198w</strain>
    </source>
</reference>
<dbReference type="PANTHER" id="PTHR24410">
    <property type="entry name" value="HL07962P-RELATED"/>
    <property type="match status" value="1"/>
</dbReference>
<dbReference type="PROSITE" id="PS51886">
    <property type="entry name" value="TLDC"/>
    <property type="match status" value="1"/>
</dbReference>